<dbReference type="Proteomes" id="UP000775547">
    <property type="component" value="Unassembled WGS sequence"/>
</dbReference>
<evidence type="ECO:0000256" key="1">
    <source>
        <dbReference type="SAM" id="MobiDB-lite"/>
    </source>
</evidence>
<dbReference type="EMBL" id="JABCKV010003410">
    <property type="protein sequence ID" value="KAG5635104.1"/>
    <property type="molecule type" value="Genomic_DNA"/>
</dbReference>
<evidence type="ECO:0000313" key="3">
    <source>
        <dbReference type="Proteomes" id="UP000775547"/>
    </source>
</evidence>
<organism evidence="2 3">
    <name type="scientific">Asterophora parasitica</name>
    <dbReference type="NCBI Taxonomy" id="117018"/>
    <lineage>
        <taxon>Eukaryota</taxon>
        <taxon>Fungi</taxon>
        <taxon>Dikarya</taxon>
        <taxon>Basidiomycota</taxon>
        <taxon>Agaricomycotina</taxon>
        <taxon>Agaricomycetes</taxon>
        <taxon>Agaricomycetidae</taxon>
        <taxon>Agaricales</taxon>
        <taxon>Tricholomatineae</taxon>
        <taxon>Lyophyllaceae</taxon>
        <taxon>Asterophora</taxon>
    </lineage>
</organism>
<feature type="compositionally biased region" description="Low complexity" evidence="1">
    <location>
        <begin position="51"/>
        <end position="68"/>
    </location>
</feature>
<keyword evidence="3" id="KW-1185">Reference proteome</keyword>
<evidence type="ECO:0000313" key="2">
    <source>
        <dbReference type="EMBL" id="KAG5635104.1"/>
    </source>
</evidence>
<reference evidence="2" key="1">
    <citation type="submission" date="2020-07" db="EMBL/GenBank/DDBJ databases">
        <authorList>
            <person name="Nieuwenhuis M."/>
            <person name="Van De Peppel L.J.J."/>
        </authorList>
    </citation>
    <scope>NUCLEOTIDE SEQUENCE</scope>
    <source>
        <strain evidence="2">AP01</strain>
        <tissue evidence="2">Mycelium</tissue>
    </source>
</reference>
<feature type="non-terminal residue" evidence="2">
    <location>
        <position position="115"/>
    </location>
</feature>
<protein>
    <submittedName>
        <fullName evidence="2">Uncharacterized protein</fullName>
    </submittedName>
</protein>
<reference evidence="2" key="2">
    <citation type="submission" date="2021-10" db="EMBL/GenBank/DDBJ databases">
        <title>Phylogenomics reveals ancestral predisposition of the termite-cultivated fungus Termitomyces towards a domesticated lifestyle.</title>
        <authorList>
            <person name="Auxier B."/>
            <person name="Grum-Grzhimaylo A."/>
            <person name="Cardenas M.E."/>
            <person name="Lodge J.D."/>
            <person name="Laessoe T."/>
            <person name="Pedersen O."/>
            <person name="Smith M.E."/>
            <person name="Kuyper T.W."/>
            <person name="Franco-Molano E.A."/>
            <person name="Baroni T.J."/>
            <person name="Aanen D.K."/>
        </authorList>
    </citation>
    <scope>NUCLEOTIDE SEQUENCE</scope>
    <source>
        <strain evidence="2">AP01</strain>
        <tissue evidence="2">Mycelium</tissue>
    </source>
</reference>
<accession>A0A9P7FQF2</accession>
<gene>
    <name evidence="2" type="ORF">DXG03_005548</name>
</gene>
<proteinExistence type="predicted"/>
<comment type="caution">
    <text evidence="2">The sequence shown here is derived from an EMBL/GenBank/DDBJ whole genome shotgun (WGS) entry which is preliminary data.</text>
</comment>
<dbReference type="AlphaFoldDB" id="A0A9P7FQF2"/>
<feature type="region of interest" description="Disordered" evidence="1">
    <location>
        <begin position="30"/>
        <end position="75"/>
    </location>
</feature>
<feature type="non-terminal residue" evidence="2">
    <location>
        <position position="1"/>
    </location>
</feature>
<name>A0A9P7FQF2_9AGAR</name>
<sequence>HKRGPPLSPSSQEQDALLLARLLRRGHQFPRRMSMSSSMGPRVPARLSACSSRRAVASTPPSPSSRTSLAKPRTRPLDSALLSMMATCTTPPLRRRCPPAWCIQFSSGQPEKAVA</sequence>